<dbReference type="InterPro" id="IPR036869">
    <property type="entry name" value="J_dom_sf"/>
</dbReference>
<name>A0A507CK84_9FUNG</name>
<dbReference type="OrthoDB" id="10250354at2759"/>
<feature type="transmembrane region" description="Helical" evidence="7">
    <location>
        <begin position="314"/>
        <end position="332"/>
    </location>
</feature>
<evidence type="ECO:0000256" key="4">
    <source>
        <dbReference type="ARBA" id="ARBA00023186"/>
    </source>
</evidence>
<keyword evidence="3" id="KW-0564">Palmitate</keyword>
<evidence type="ECO:0000313" key="10">
    <source>
        <dbReference type="Proteomes" id="UP000319731"/>
    </source>
</evidence>
<evidence type="ECO:0000313" key="9">
    <source>
        <dbReference type="EMBL" id="TPX38305.1"/>
    </source>
</evidence>
<feature type="transmembrane region" description="Helical" evidence="7">
    <location>
        <begin position="338"/>
        <end position="355"/>
    </location>
</feature>
<dbReference type="PANTHER" id="PTHR44027">
    <property type="entry name" value="DNAJ HOMOLOG SUBFAMILY C MEMBER 5 HOMOLOG"/>
    <property type="match status" value="1"/>
</dbReference>
<dbReference type="PRINTS" id="PR00625">
    <property type="entry name" value="JDOMAIN"/>
</dbReference>
<dbReference type="EMBL" id="QEAO01000001">
    <property type="protein sequence ID" value="TPX38305.1"/>
    <property type="molecule type" value="Genomic_DNA"/>
</dbReference>
<accession>A0A507CK84</accession>
<feature type="compositionally biased region" description="Basic and acidic residues" evidence="6">
    <location>
        <begin position="174"/>
        <end position="190"/>
    </location>
</feature>
<keyword evidence="7" id="KW-0812">Transmembrane</keyword>
<comment type="subcellular location">
    <subcellularLocation>
        <location evidence="1">Membrane</location>
        <topology evidence="1">Lipid-anchor</topology>
    </subcellularLocation>
</comment>
<feature type="transmembrane region" description="Helical" evidence="7">
    <location>
        <begin position="142"/>
        <end position="163"/>
    </location>
</feature>
<keyword evidence="10" id="KW-1185">Reference proteome</keyword>
<dbReference type="InterPro" id="IPR051434">
    <property type="entry name" value="DnaJ_C_subfamily_member5"/>
</dbReference>
<dbReference type="GO" id="GO:0005737">
    <property type="term" value="C:cytoplasm"/>
    <property type="evidence" value="ECO:0007669"/>
    <property type="project" value="UniProtKB-ARBA"/>
</dbReference>
<feature type="region of interest" description="Disordered" evidence="6">
    <location>
        <begin position="167"/>
        <end position="200"/>
    </location>
</feature>
<evidence type="ECO:0000256" key="3">
    <source>
        <dbReference type="ARBA" id="ARBA00023139"/>
    </source>
</evidence>
<evidence type="ECO:0000256" key="7">
    <source>
        <dbReference type="SAM" id="Phobius"/>
    </source>
</evidence>
<dbReference type="SMART" id="SM00271">
    <property type="entry name" value="DnaJ"/>
    <property type="match status" value="1"/>
</dbReference>
<organism evidence="9 10">
    <name type="scientific">Synchytrium microbalum</name>
    <dbReference type="NCBI Taxonomy" id="1806994"/>
    <lineage>
        <taxon>Eukaryota</taxon>
        <taxon>Fungi</taxon>
        <taxon>Fungi incertae sedis</taxon>
        <taxon>Chytridiomycota</taxon>
        <taxon>Chytridiomycota incertae sedis</taxon>
        <taxon>Chytridiomycetes</taxon>
        <taxon>Synchytriales</taxon>
        <taxon>Synchytriaceae</taxon>
        <taxon>Synchytrium</taxon>
    </lineage>
</organism>
<feature type="transmembrane region" description="Helical" evidence="7">
    <location>
        <begin position="419"/>
        <end position="442"/>
    </location>
</feature>
<sequence length="475" mass="53741">MASSSSDPTSPLRGPPQADYYTILGIERDANQDAIKKGYRKMALRYHPDKTGSDPNSAERFQRIVKAYEILSDEKKRQIYDKYGEQGITMWDQFGEMAPFLDPDILIAINWFFALGTFILALLILFPALISVRADNRNTWSYTALFTPLFFIDASILFCLYGMSSGDDEDSDNDHESDNASYQENRDTRERKRNQAKKGKKRARAADRALRVSYWLLFTIFHILIAIRLDGFITCSWALVFIPWFLMESAHFLEGLRQVREKFIIGMFEPLSNGAAHNQDEEGGPMTARPLSMREKFAQIIQGFWPWGLRVAQAILLIVQFDLLSAVPVVAAMDWRTVFIPTFLYAFFQVGSIIYDTMTGPPPMMPNGAPAPGGIKDKLAAIGAKLVFFSVFAILFYTFIGLLIQRLMNPDPFPTTPVIFIPIFIVLSFLFCCVCCCLPMGVRSMTAAVEQEMNQQRNQETSLGTIVPIDHRIAA</sequence>
<proteinExistence type="predicted"/>
<feature type="domain" description="J" evidence="8">
    <location>
        <begin position="19"/>
        <end position="84"/>
    </location>
</feature>
<reference evidence="9 10" key="1">
    <citation type="journal article" date="2019" name="Sci. Rep.">
        <title>Comparative genomics of chytrid fungi reveal insights into the obligate biotrophic and pathogenic lifestyle of Synchytrium endobioticum.</title>
        <authorList>
            <person name="van de Vossenberg B.T.L.H."/>
            <person name="Warris S."/>
            <person name="Nguyen H.D.T."/>
            <person name="van Gent-Pelzer M.P.E."/>
            <person name="Joly D.L."/>
            <person name="van de Geest H.C."/>
            <person name="Bonants P.J.M."/>
            <person name="Smith D.S."/>
            <person name="Levesque C.A."/>
            <person name="van der Lee T.A.J."/>
        </authorList>
    </citation>
    <scope>NUCLEOTIDE SEQUENCE [LARGE SCALE GENOMIC DNA]</scope>
    <source>
        <strain evidence="9 10">JEL517</strain>
    </source>
</reference>
<feature type="transmembrane region" description="Helical" evidence="7">
    <location>
        <begin position="386"/>
        <end position="407"/>
    </location>
</feature>
<keyword evidence="4" id="KW-0143">Chaperone</keyword>
<dbReference type="GO" id="GO:0016020">
    <property type="term" value="C:membrane"/>
    <property type="evidence" value="ECO:0007669"/>
    <property type="project" value="UniProtKB-SubCell"/>
</dbReference>
<evidence type="ECO:0000256" key="1">
    <source>
        <dbReference type="ARBA" id="ARBA00004635"/>
    </source>
</evidence>
<evidence type="ECO:0000256" key="5">
    <source>
        <dbReference type="ARBA" id="ARBA00023288"/>
    </source>
</evidence>
<comment type="caution">
    <text evidence="9">The sequence shown here is derived from an EMBL/GenBank/DDBJ whole genome shotgun (WGS) entry which is preliminary data.</text>
</comment>
<dbReference type="Pfam" id="PF00226">
    <property type="entry name" value="DnaJ"/>
    <property type="match status" value="1"/>
</dbReference>
<dbReference type="STRING" id="1806994.A0A507CK84"/>
<dbReference type="PROSITE" id="PS00636">
    <property type="entry name" value="DNAJ_1"/>
    <property type="match status" value="1"/>
</dbReference>
<evidence type="ECO:0000259" key="8">
    <source>
        <dbReference type="PROSITE" id="PS50076"/>
    </source>
</evidence>
<dbReference type="InterPro" id="IPR001623">
    <property type="entry name" value="DnaJ_domain"/>
</dbReference>
<evidence type="ECO:0000256" key="2">
    <source>
        <dbReference type="ARBA" id="ARBA00023136"/>
    </source>
</evidence>
<dbReference type="SUPFAM" id="SSF46565">
    <property type="entry name" value="Chaperone J-domain"/>
    <property type="match status" value="1"/>
</dbReference>
<dbReference type="PANTHER" id="PTHR44027:SF7">
    <property type="entry name" value="DNAJ HOMOLOG SUBFAMILY C MEMBER 5 HOMOLOG"/>
    <property type="match status" value="1"/>
</dbReference>
<dbReference type="GeneID" id="42001363"/>
<feature type="transmembrane region" description="Helical" evidence="7">
    <location>
        <begin position="105"/>
        <end position="130"/>
    </location>
</feature>
<dbReference type="Gene3D" id="1.10.287.110">
    <property type="entry name" value="DnaJ domain"/>
    <property type="match status" value="1"/>
</dbReference>
<dbReference type="CDD" id="cd06257">
    <property type="entry name" value="DnaJ"/>
    <property type="match status" value="1"/>
</dbReference>
<keyword evidence="5" id="KW-0449">Lipoprotein</keyword>
<protein>
    <recommendedName>
        <fullName evidence="8">J domain-containing protein</fullName>
    </recommendedName>
</protein>
<dbReference type="PROSITE" id="PS50076">
    <property type="entry name" value="DNAJ_2"/>
    <property type="match status" value="1"/>
</dbReference>
<feature type="transmembrane region" description="Helical" evidence="7">
    <location>
        <begin position="214"/>
        <end position="247"/>
    </location>
</feature>
<dbReference type="InterPro" id="IPR018253">
    <property type="entry name" value="DnaJ_domain_CS"/>
</dbReference>
<dbReference type="AlphaFoldDB" id="A0A507CK84"/>
<feature type="compositionally biased region" description="Basic residues" evidence="6">
    <location>
        <begin position="191"/>
        <end position="200"/>
    </location>
</feature>
<evidence type="ECO:0000256" key="6">
    <source>
        <dbReference type="SAM" id="MobiDB-lite"/>
    </source>
</evidence>
<dbReference type="RefSeq" id="XP_031028019.1">
    <property type="nucleotide sequence ID" value="XM_031166066.1"/>
</dbReference>
<keyword evidence="7" id="KW-1133">Transmembrane helix</keyword>
<keyword evidence="2 7" id="KW-0472">Membrane</keyword>
<dbReference type="Proteomes" id="UP000319731">
    <property type="component" value="Unassembled WGS sequence"/>
</dbReference>
<gene>
    <name evidence="9" type="ORF">SmJEL517_g00136</name>
</gene>